<dbReference type="Proteomes" id="UP000828251">
    <property type="component" value="Unassembled WGS sequence"/>
</dbReference>
<comment type="caution">
    <text evidence="1">The sequence shown here is derived from an EMBL/GenBank/DDBJ whole genome shotgun (WGS) entry which is preliminary data.</text>
</comment>
<evidence type="ECO:0000313" key="1">
    <source>
        <dbReference type="EMBL" id="KAH1098854.1"/>
    </source>
</evidence>
<name>A0A9D4AAN8_9ROSI</name>
<reference evidence="1 2" key="1">
    <citation type="journal article" date="2021" name="Plant Biotechnol. J.">
        <title>Multi-omics assisted identification of the key and species-specific regulatory components of drought-tolerant mechanisms in Gossypium stocksii.</title>
        <authorList>
            <person name="Yu D."/>
            <person name="Ke L."/>
            <person name="Zhang D."/>
            <person name="Wu Y."/>
            <person name="Sun Y."/>
            <person name="Mei J."/>
            <person name="Sun J."/>
            <person name="Sun Y."/>
        </authorList>
    </citation>
    <scope>NUCLEOTIDE SEQUENCE [LARGE SCALE GENOMIC DNA]</scope>
    <source>
        <strain evidence="2">cv. E1</strain>
        <tissue evidence="1">Leaf</tissue>
    </source>
</reference>
<keyword evidence="2" id="KW-1185">Reference proteome</keyword>
<evidence type="ECO:0000313" key="2">
    <source>
        <dbReference type="Proteomes" id="UP000828251"/>
    </source>
</evidence>
<organism evidence="1 2">
    <name type="scientific">Gossypium stocksii</name>
    <dbReference type="NCBI Taxonomy" id="47602"/>
    <lineage>
        <taxon>Eukaryota</taxon>
        <taxon>Viridiplantae</taxon>
        <taxon>Streptophyta</taxon>
        <taxon>Embryophyta</taxon>
        <taxon>Tracheophyta</taxon>
        <taxon>Spermatophyta</taxon>
        <taxon>Magnoliopsida</taxon>
        <taxon>eudicotyledons</taxon>
        <taxon>Gunneridae</taxon>
        <taxon>Pentapetalae</taxon>
        <taxon>rosids</taxon>
        <taxon>malvids</taxon>
        <taxon>Malvales</taxon>
        <taxon>Malvaceae</taxon>
        <taxon>Malvoideae</taxon>
        <taxon>Gossypium</taxon>
    </lineage>
</organism>
<sequence length="90" mass="10105">MSMKRASLGSVIRGTMGNCIFRFNRSVGTCSVTQAKLWTIFDEQSIVSEKSFQHVTLERNNTSSTVHMINRNIEGANNIGLRRSVKELRG</sequence>
<accession>A0A9D4AAN8</accession>
<dbReference type="EMBL" id="JAIQCV010000005">
    <property type="protein sequence ID" value="KAH1098854.1"/>
    <property type="molecule type" value="Genomic_DNA"/>
</dbReference>
<proteinExistence type="predicted"/>
<protein>
    <submittedName>
        <fullName evidence="1">Uncharacterized protein</fullName>
    </submittedName>
</protein>
<gene>
    <name evidence="1" type="ORF">J1N35_015775</name>
</gene>
<dbReference type="AlphaFoldDB" id="A0A9D4AAN8"/>